<dbReference type="Gene3D" id="3.80.10.10">
    <property type="entry name" value="Ribonuclease Inhibitor"/>
    <property type="match status" value="4"/>
</dbReference>
<dbReference type="GO" id="GO:0031267">
    <property type="term" value="F:small GTPase binding"/>
    <property type="evidence" value="ECO:0007669"/>
    <property type="project" value="TreeGrafter"/>
</dbReference>
<evidence type="ECO:0000256" key="1">
    <source>
        <dbReference type="ARBA" id="ARBA00022468"/>
    </source>
</evidence>
<dbReference type="SUPFAM" id="SSF52047">
    <property type="entry name" value="RNI-like"/>
    <property type="match status" value="2"/>
</dbReference>
<keyword evidence="1" id="KW-0343">GTPase activation</keyword>
<dbReference type="PhylomeDB" id="A0A0G4GG41"/>
<dbReference type="GO" id="GO:0005829">
    <property type="term" value="C:cytosol"/>
    <property type="evidence" value="ECO:0007669"/>
    <property type="project" value="TreeGrafter"/>
</dbReference>
<evidence type="ECO:0000256" key="2">
    <source>
        <dbReference type="ARBA" id="ARBA00022614"/>
    </source>
</evidence>
<gene>
    <name evidence="4" type="ORF">Cvel_21744</name>
</gene>
<dbReference type="PANTHER" id="PTHR24113">
    <property type="entry name" value="RAN GTPASE-ACTIVATING PROTEIN 1"/>
    <property type="match status" value="1"/>
</dbReference>
<dbReference type="AlphaFoldDB" id="A0A0G4GG41"/>
<keyword evidence="2" id="KW-0433">Leucine-rich repeat</keyword>
<protein>
    <submittedName>
        <fullName evidence="4">Uncharacterized protein</fullName>
    </submittedName>
</protein>
<dbReference type="PANTHER" id="PTHR24113:SF12">
    <property type="entry name" value="RAN GTPASE-ACTIVATING PROTEIN 1"/>
    <property type="match status" value="1"/>
</dbReference>
<dbReference type="InterPro" id="IPR027038">
    <property type="entry name" value="RanGap"/>
</dbReference>
<evidence type="ECO:0000313" key="4">
    <source>
        <dbReference type="EMBL" id="CEM28548.1"/>
    </source>
</evidence>
<keyword evidence="3" id="KW-0677">Repeat</keyword>
<organism evidence="4">
    <name type="scientific">Chromera velia CCMP2878</name>
    <dbReference type="NCBI Taxonomy" id="1169474"/>
    <lineage>
        <taxon>Eukaryota</taxon>
        <taxon>Sar</taxon>
        <taxon>Alveolata</taxon>
        <taxon>Colpodellida</taxon>
        <taxon>Chromeraceae</taxon>
        <taxon>Chromera</taxon>
    </lineage>
</organism>
<dbReference type="InterPro" id="IPR001611">
    <property type="entry name" value="Leu-rich_rpt"/>
</dbReference>
<name>A0A0G4GG41_9ALVE</name>
<dbReference type="GO" id="GO:0005634">
    <property type="term" value="C:nucleus"/>
    <property type="evidence" value="ECO:0007669"/>
    <property type="project" value="TreeGrafter"/>
</dbReference>
<dbReference type="GO" id="GO:0005096">
    <property type="term" value="F:GTPase activator activity"/>
    <property type="evidence" value="ECO:0007669"/>
    <property type="project" value="UniProtKB-KW"/>
</dbReference>
<dbReference type="GO" id="GO:0006913">
    <property type="term" value="P:nucleocytoplasmic transport"/>
    <property type="evidence" value="ECO:0007669"/>
    <property type="project" value="TreeGrafter"/>
</dbReference>
<dbReference type="SMART" id="SM00368">
    <property type="entry name" value="LRR_RI"/>
    <property type="match status" value="7"/>
</dbReference>
<reference evidence="4" key="1">
    <citation type="submission" date="2014-11" db="EMBL/GenBank/DDBJ databases">
        <authorList>
            <person name="Otto D Thomas"/>
            <person name="Naeem Raeece"/>
        </authorList>
    </citation>
    <scope>NUCLEOTIDE SEQUENCE</scope>
</reference>
<dbReference type="Pfam" id="PF13516">
    <property type="entry name" value="LRR_6"/>
    <property type="match status" value="2"/>
</dbReference>
<evidence type="ECO:0000256" key="3">
    <source>
        <dbReference type="ARBA" id="ARBA00022737"/>
    </source>
</evidence>
<dbReference type="GO" id="GO:0048471">
    <property type="term" value="C:perinuclear region of cytoplasm"/>
    <property type="evidence" value="ECO:0007669"/>
    <property type="project" value="TreeGrafter"/>
</dbReference>
<dbReference type="InterPro" id="IPR032675">
    <property type="entry name" value="LRR_dom_sf"/>
</dbReference>
<dbReference type="VEuPathDB" id="CryptoDB:Cvel_21744"/>
<dbReference type="EMBL" id="CDMZ01001177">
    <property type="protein sequence ID" value="CEM28548.1"/>
    <property type="molecule type" value="Genomic_DNA"/>
</dbReference>
<sequence length="797" mass="82809">MKALGAVLAFDRLPSLLSLNLSDNPLGPSGLKVFAEGLSSSPQSLPLRTLKVARTKAKAEGVGALAEALKAKKMSSLQTLNLEGNDMRPAGVKHLASTVNSDAVPHLRVLILKENFLTHVTQEERDGAPLAELLSTSALKELEALDLSGNCAFDLELGGEGGGNVASAGALAVSGRFPKLRRVYLGGGDRFWGCTMHSGQLAAFAVGLGVAGTPSVEELVLARGGSVENPNDSEGVVALATALSFGHLSDLTSLTVARRSDMVGEATTNFCRSLGAGKTPLLQTLHLKTDSSELEGGVGALAEAMRGGGLSLLENFKLHFLQCIDGGVLAQVGLELGAGGCPAIQKLDLRWEEEGDEGVAALAEGLGKGVLSSLRDLSLEVRCGEEGGGEGCIALGEVLSIGKIPSLGTVTLGWDFRSSVRFVCEGISRGRGLCPPLKVDFWLKETGSTANLAEAALAGIIRAGKLSGLRKLFFRHPGGVTGGEALGEALTHPHACVNSLDTIYIANGSVAGLLQGVSRGTGRLPTLRSLACVNTQPIRSEGAQSLSALVRGGRVPSLRGLVLSMQGIGQAGMNAFAAALCSPRVSSLKTLSLGFGGVPPANAAIEIGMFSVAISAGQLRRLENLFVQNLGATEEVRALCVGLGSGELSSLHELAFFEQGAPVGVEAGRALSQVIVAEKLPQLRALTLDSVLDEEGVRALADGWLNRQPPLLRCLSLRKNPLHAAAGKALLKLLGSKRMPFSEALKLGKIDSDGIDERSRACLSGAFPKIVKIDKKRPVRSNMGPQASLSLRLLILT</sequence>
<proteinExistence type="predicted"/>
<accession>A0A0G4GG41</accession>